<dbReference type="Proteomes" id="UP000293912">
    <property type="component" value="Chromosome"/>
</dbReference>
<keyword evidence="3" id="KW-1133">Transmembrane helix</keyword>
<sequence length="103" mass="11524">MWKRLSVLWLAVRGDAKRLWYALGHPDAPVWLKAGTAAIVLYLLSPIDLVPEMIPVLGVVDDLVIVPMALRWLLSRLPADIRDHAEARASGAKPQSPWKPARR</sequence>
<proteinExistence type="predicted"/>
<evidence type="ECO:0000313" key="7">
    <source>
        <dbReference type="Proteomes" id="UP000293912"/>
    </source>
</evidence>
<dbReference type="GO" id="GO:0012505">
    <property type="term" value="C:endomembrane system"/>
    <property type="evidence" value="ECO:0007669"/>
    <property type="project" value="UniProtKB-SubCell"/>
</dbReference>
<dbReference type="InterPro" id="IPR010652">
    <property type="entry name" value="DUF1232"/>
</dbReference>
<protein>
    <recommendedName>
        <fullName evidence="5">DUF1232 domain-containing protein</fullName>
    </recommendedName>
</protein>
<comment type="subcellular location">
    <subcellularLocation>
        <location evidence="1">Endomembrane system</location>
        <topology evidence="1">Multi-pass membrane protein</topology>
    </subcellularLocation>
</comment>
<dbReference type="KEGG" id="hpse:HPF_08460"/>
<evidence type="ECO:0000256" key="4">
    <source>
        <dbReference type="ARBA" id="ARBA00023136"/>
    </source>
</evidence>
<dbReference type="Pfam" id="PF06803">
    <property type="entry name" value="DUF1232"/>
    <property type="match status" value="1"/>
</dbReference>
<reference evidence="6 7" key="1">
    <citation type="submission" date="2019-03" db="EMBL/GenBank/DDBJ databases">
        <authorList>
            <person name="Sebastian G."/>
            <person name="Baumann P."/>
            <person name="Ruckert C."/>
            <person name="Kalinowski J."/>
            <person name="Nebel B."/>
            <person name="Takors R."/>
            <person name="Blombach B."/>
        </authorList>
    </citation>
    <scope>NUCLEOTIDE SEQUENCE [LARGE SCALE GENOMIC DNA]</scope>
    <source>
        <strain evidence="6 7">DSM 1084</strain>
    </source>
</reference>
<keyword evidence="4" id="KW-0472">Membrane</keyword>
<keyword evidence="2" id="KW-0812">Transmembrane</keyword>
<feature type="domain" description="DUF1232" evidence="5">
    <location>
        <begin position="34"/>
        <end position="67"/>
    </location>
</feature>
<dbReference type="RefSeq" id="WP_133156314.1">
    <property type="nucleotide sequence ID" value="NZ_CP037867.1"/>
</dbReference>
<dbReference type="EMBL" id="CP037867">
    <property type="protein sequence ID" value="QBM27714.1"/>
    <property type="molecule type" value="Genomic_DNA"/>
</dbReference>
<evidence type="ECO:0000313" key="6">
    <source>
        <dbReference type="EMBL" id="QBM27714.1"/>
    </source>
</evidence>
<keyword evidence="7" id="KW-1185">Reference proteome</keyword>
<dbReference type="AlphaFoldDB" id="A0A4P6X276"/>
<gene>
    <name evidence="6" type="ORF">HPF_08460</name>
</gene>
<evidence type="ECO:0000256" key="1">
    <source>
        <dbReference type="ARBA" id="ARBA00004127"/>
    </source>
</evidence>
<organism evidence="6 7">
    <name type="scientific">Hydrogenophaga pseudoflava</name>
    <name type="common">Pseudomonas carboxydoflava</name>
    <dbReference type="NCBI Taxonomy" id="47421"/>
    <lineage>
        <taxon>Bacteria</taxon>
        <taxon>Pseudomonadati</taxon>
        <taxon>Pseudomonadota</taxon>
        <taxon>Betaproteobacteria</taxon>
        <taxon>Burkholderiales</taxon>
        <taxon>Comamonadaceae</taxon>
        <taxon>Hydrogenophaga</taxon>
    </lineage>
</organism>
<evidence type="ECO:0000256" key="2">
    <source>
        <dbReference type="ARBA" id="ARBA00022692"/>
    </source>
</evidence>
<evidence type="ECO:0000256" key="3">
    <source>
        <dbReference type="ARBA" id="ARBA00022989"/>
    </source>
</evidence>
<name>A0A4P6X276_HYDPS</name>
<evidence type="ECO:0000259" key="5">
    <source>
        <dbReference type="Pfam" id="PF06803"/>
    </source>
</evidence>
<accession>A0A4P6X276</accession>